<dbReference type="AlphaFoldDB" id="A0A645BH69"/>
<evidence type="ECO:0000256" key="5">
    <source>
        <dbReference type="ARBA" id="ARBA00022692"/>
    </source>
</evidence>
<accession>A0A645BH69</accession>
<keyword evidence="7 8" id="KW-0472">Membrane</keyword>
<keyword evidence="4" id="KW-0997">Cell inner membrane</keyword>
<dbReference type="PANTHER" id="PTHR35011:SF2">
    <property type="entry name" value="2,3-DIKETO-L-GULONATE TRAP TRANSPORTER SMALL PERMEASE PROTEIN YIAM"/>
    <property type="match status" value="1"/>
</dbReference>
<keyword evidence="3" id="KW-1003">Cell membrane</keyword>
<evidence type="ECO:0000256" key="3">
    <source>
        <dbReference type="ARBA" id="ARBA00022475"/>
    </source>
</evidence>
<feature type="transmembrane region" description="Helical" evidence="8">
    <location>
        <begin position="47"/>
        <end position="65"/>
    </location>
</feature>
<dbReference type="Pfam" id="PF04290">
    <property type="entry name" value="DctQ"/>
    <property type="match status" value="1"/>
</dbReference>
<dbReference type="GO" id="GO:0015740">
    <property type="term" value="P:C4-dicarboxylate transport"/>
    <property type="evidence" value="ECO:0007669"/>
    <property type="project" value="TreeGrafter"/>
</dbReference>
<feature type="transmembrane region" description="Helical" evidence="8">
    <location>
        <begin position="86"/>
        <end position="107"/>
    </location>
</feature>
<evidence type="ECO:0000256" key="6">
    <source>
        <dbReference type="ARBA" id="ARBA00022989"/>
    </source>
</evidence>
<dbReference type="GO" id="GO:0005886">
    <property type="term" value="C:plasma membrane"/>
    <property type="evidence" value="ECO:0007669"/>
    <property type="project" value="UniProtKB-SubCell"/>
</dbReference>
<evidence type="ECO:0000256" key="7">
    <source>
        <dbReference type="ARBA" id="ARBA00023136"/>
    </source>
</evidence>
<dbReference type="InterPro" id="IPR007387">
    <property type="entry name" value="TRAP_DctQ"/>
</dbReference>
<evidence type="ECO:0000256" key="4">
    <source>
        <dbReference type="ARBA" id="ARBA00022519"/>
    </source>
</evidence>
<keyword evidence="5 8" id="KW-0812">Transmembrane</keyword>
<sequence length="176" mass="19503">MKKVILGIDRFLSLFGIFLVGLLAGGVIVSVILRYVFSIAFVWSEELLTMVFVATTFFGAALGLREQEHIAVTNFVNAMPARAKKVCTIIAQVIIALVSIAMIYYSYRMIAKVGKVPSPATGIIRGVYYAIMPISFLFTACYAVVNILREFIELPDPVKGYKEDFELGFVELEGDQ</sequence>
<evidence type="ECO:0000256" key="2">
    <source>
        <dbReference type="ARBA" id="ARBA00022448"/>
    </source>
</evidence>
<feature type="transmembrane region" description="Helical" evidence="8">
    <location>
        <begin position="127"/>
        <end position="145"/>
    </location>
</feature>
<comment type="subcellular location">
    <subcellularLocation>
        <location evidence="1">Cell inner membrane</location>
        <topology evidence="1">Multi-pass membrane protein</topology>
    </subcellularLocation>
</comment>
<dbReference type="EMBL" id="VSSQ01019665">
    <property type="protein sequence ID" value="MPM63901.1"/>
    <property type="molecule type" value="Genomic_DNA"/>
</dbReference>
<keyword evidence="2" id="KW-0813">Transport</keyword>
<dbReference type="InterPro" id="IPR055348">
    <property type="entry name" value="DctQ"/>
</dbReference>
<reference evidence="10" key="1">
    <citation type="submission" date="2019-08" db="EMBL/GenBank/DDBJ databases">
        <authorList>
            <person name="Kucharzyk K."/>
            <person name="Murdoch R.W."/>
            <person name="Higgins S."/>
            <person name="Loffler F."/>
        </authorList>
    </citation>
    <scope>NUCLEOTIDE SEQUENCE</scope>
</reference>
<dbReference type="GO" id="GO:0022857">
    <property type="term" value="F:transmembrane transporter activity"/>
    <property type="evidence" value="ECO:0007669"/>
    <property type="project" value="TreeGrafter"/>
</dbReference>
<dbReference type="PANTHER" id="PTHR35011">
    <property type="entry name" value="2,3-DIKETO-L-GULONATE TRAP TRANSPORTER SMALL PERMEASE PROTEIN YIAM"/>
    <property type="match status" value="1"/>
</dbReference>
<name>A0A645BH69_9ZZZZ</name>
<evidence type="ECO:0000256" key="8">
    <source>
        <dbReference type="SAM" id="Phobius"/>
    </source>
</evidence>
<feature type="transmembrane region" description="Helical" evidence="8">
    <location>
        <begin position="12"/>
        <end position="35"/>
    </location>
</feature>
<evidence type="ECO:0000313" key="10">
    <source>
        <dbReference type="EMBL" id="MPM63901.1"/>
    </source>
</evidence>
<organism evidence="10">
    <name type="scientific">bioreactor metagenome</name>
    <dbReference type="NCBI Taxonomy" id="1076179"/>
    <lineage>
        <taxon>unclassified sequences</taxon>
        <taxon>metagenomes</taxon>
        <taxon>ecological metagenomes</taxon>
    </lineage>
</organism>
<feature type="domain" description="Tripartite ATP-independent periplasmic transporters DctQ component" evidence="9">
    <location>
        <begin position="24"/>
        <end position="151"/>
    </location>
</feature>
<proteinExistence type="predicted"/>
<evidence type="ECO:0000259" key="9">
    <source>
        <dbReference type="Pfam" id="PF04290"/>
    </source>
</evidence>
<comment type="caution">
    <text evidence="10">The sequence shown here is derived from an EMBL/GenBank/DDBJ whole genome shotgun (WGS) entry which is preliminary data.</text>
</comment>
<protein>
    <recommendedName>
        <fullName evidence="9">Tripartite ATP-independent periplasmic transporters DctQ component domain-containing protein</fullName>
    </recommendedName>
</protein>
<evidence type="ECO:0000256" key="1">
    <source>
        <dbReference type="ARBA" id="ARBA00004429"/>
    </source>
</evidence>
<gene>
    <name evidence="10" type="ORF">SDC9_110785</name>
</gene>
<keyword evidence="6 8" id="KW-1133">Transmembrane helix</keyword>